<reference evidence="1 2" key="1">
    <citation type="journal article" date="2024" name="Ann. Entomol. Soc. Am.">
        <title>Genomic analyses of the southern and eastern yellowjacket wasps (Hymenoptera: Vespidae) reveal evolutionary signatures of social life.</title>
        <authorList>
            <person name="Catto M.A."/>
            <person name="Caine P.B."/>
            <person name="Orr S.E."/>
            <person name="Hunt B.G."/>
            <person name="Goodisman M.A.D."/>
        </authorList>
    </citation>
    <scope>NUCLEOTIDE SEQUENCE [LARGE SCALE GENOMIC DNA]</scope>
    <source>
        <strain evidence="1">232</strain>
        <tissue evidence="1">Head and thorax</tissue>
    </source>
</reference>
<protein>
    <submittedName>
        <fullName evidence="1">Uncharacterized protein</fullName>
    </submittedName>
</protein>
<keyword evidence="2" id="KW-1185">Reference proteome</keyword>
<comment type="caution">
    <text evidence="1">The sequence shown here is derived from an EMBL/GenBank/DDBJ whole genome shotgun (WGS) entry which is preliminary data.</text>
</comment>
<evidence type="ECO:0000313" key="2">
    <source>
        <dbReference type="Proteomes" id="UP001607303"/>
    </source>
</evidence>
<sequence>MISLIFSIFYVKLNCEVGMLGLVRRQQSRFLVQLFFGFRRVNIEIFTEAIPASINEEFTRVQYSITHIFEIINYFFYFDFALSWDFDNLSPRMDVEIFAGCHSSEPRFRTFGGVWQSISTNGLRNFRRMPFDRVVTNNLNAKWGYLAWRDDNKDGSLTDLYSSEFSCALDFVEWT</sequence>
<dbReference type="EMBL" id="JAYRBN010000112">
    <property type="protein sequence ID" value="KAL2724769.1"/>
    <property type="molecule type" value="Genomic_DNA"/>
</dbReference>
<accession>A0ABD2AVX9</accession>
<gene>
    <name evidence="1" type="ORF">V1477_018630</name>
</gene>
<name>A0ABD2AVX9_VESMC</name>
<proteinExistence type="predicted"/>
<dbReference type="Proteomes" id="UP001607303">
    <property type="component" value="Unassembled WGS sequence"/>
</dbReference>
<evidence type="ECO:0000313" key="1">
    <source>
        <dbReference type="EMBL" id="KAL2724769.1"/>
    </source>
</evidence>
<organism evidence="1 2">
    <name type="scientific">Vespula maculifrons</name>
    <name type="common">Eastern yellow jacket</name>
    <name type="synonym">Wasp</name>
    <dbReference type="NCBI Taxonomy" id="7453"/>
    <lineage>
        <taxon>Eukaryota</taxon>
        <taxon>Metazoa</taxon>
        <taxon>Ecdysozoa</taxon>
        <taxon>Arthropoda</taxon>
        <taxon>Hexapoda</taxon>
        <taxon>Insecta</taxon>
        <taxon>Pterygota</taxon>
        <taxon>Neoptera</taxon>
        <taxon>Endopterygota</taxon>
        <taxon>Hymenoptera</taxon>
        <taxon>Apocrita</taxon>
        <taxon>Aculeata</taxon>
        <taxon>Vespoidea</taxon>
        <taxon>Vespidae</taxon>
        <taxon>Vespinae</taxon>
        <taxon>Vespula</taxon>
    </lineage>
</organism>
<dbReference type="AlphaFoldDB" id="A0ABD2AVX9"/>